<evidence type="ECO:0000313" key="16">
    <source>
        <dbReference type="EMBL" id="SDS06369.1"/>
    </source>
</evidence>
<evidence type="ECO:0000256" key="12">
    <source>
        <dbReference type="ARBA" id="ARBA00042475"/>
    </source>
</evidence>
<feature type="transmembrane region" description="Helical" evidence="14">
    <location>
        <begin position="141"/>
        <end position="161"/>
    </location>
</feature>
<dbReference type="HAMAP" id="MF_00154">
    <property type="entry name" value="CyoE_CtaB"/>
    <property type="match status" value="1"/>
</dbReference>
<feature type="compositionally biased region" description="Basic and acidic residues" evidence="15">
    <location>
        <begin position="46"/>
        <end position="56"/>
    </location>
</feature>
<keyword evidence="17" id="KW-1185">Reference proteome</keyword>
<feature type="transmembrane region" description="Helical" evidence="14">
    <location>
        <begin position="96"/>
        <end position="120"/>
    </location>
</feature>
<gene>
    <name evidence="14" type="primary">ctaB</name>
    <name evidence="16" type="ORF">SAMN04489812_0768</name>
</gene>
<reference evidence="16 17" key="1">
    <citation type="submission" date="2016-10" db="EMBL/GenBank/DDBJ databases">
        <authorList>
            <person name="de Groot N.N."/>
        </authorList>
    </citation>
    <scope>NUCLEOTIDE SEQUENCE [LARGE SCALE GENOMIC DNA]</scope>
    <source>
        <strain evidence="16 17">DSM 21800</strain>
    </source>
</reference>
<keyword evidence="8 14" id="KW-0350">Heme biosynthesis</keyword>
<dbReference type="NCBIfam" id="TIGR01473">
    <property type="entry name" value="cyoE_ctaB"/>
    <property type="match status" value="1"/>
</dbReference>
<evidence type="ECO:0000256" key="9">
    <source>
        <dbReference type="ARBA" id="ARBA00023136"/>
    </source>
</evidence>
<dbReference type="STRING" id="630515.SAMN04489812_0768"/>
<dbReference type="Gene3D" id="1.10.357.140">
    <property type="entry name" value="UbiA prenyltransferase"/>
    <property type="match status" value="1"/>
</dbReference>
<evidence type="ECO:0000256" key="11">
    <source>
        <dbReference type="ARBA" id="ARBA00040810"/>
    </source>
</evidence>
<comment type="catalytic activity">
    <reaction evidence="13 14">
        <text>heme b + (2E,6E)-farnesyl diphosphate + H2O = Fe(II)-heme o + diphosphate</text>
        <dbReference type="Rhea" id="RHEA:28070"/>
        <dbReference type="ChEBI" id="CHEBI:15377"/>
        <dbReference type="ChEBI" id="CHEBI:33019"/>
        <dbReference type="ChEBI" id="CHEBI:60344"/>
        <dbReference type="ChEBI" id="CHEBI:60530"/>
        <dbReference type="ChEBI" id="CHEBI:175763"/>
        <dbReference type="EC" id="2.5.1.141"/>
    </reaction>
</comment>
<comment type="similarity">
    <text evidence="14">Belongs to the UbiA prenyltransferase family. Protoheme IX farnesyltransferase subfamily.</text>
</comment>
<dbReference type="UniPathway" id="UPA00834">
    <property type="reaction ID" value="UER00712"/>
</dbReference>
<evidence type="ECO:0000256" key="15">
    <source>
        <dbReference type="SAM" id="MobiDB-lite"/>
    </source>
</evidence>
<feature type="transmembrane region" description="Helical" evidence="14">
    <location>
        <begin position="167"/>
        <end position="188"/>
    </location>
</feature>
<evidence type="ECO:0000313" key="17">
    <source>
        <dbReference type="Proteomes" id="UP000199103"/>
    </source>
</evidence>
<dbReference type="PANTHER" id="PTHR43448">
    <property type="entry name" value="PROTOHEME IX FARNESYLTRANSFERASE, MITOCHONDRIAL"/>
    <property type="match status" value="1"/>
</dbReference>
<accession>A0A1H1P6U5</accession>
<evidence type="ECO:0000256" key="4">
    <source>
        <dbReference type="ARBA" id="ARBA00022475"/>
    </source>
</evidence>
<sequence>MTSIDVTGSAGDAASPATRQATDASSGDLGPDHVRSEHVGSGQGGTRRDQSDRHHGSRVRDVISAYVALTKPRIIELLLVTTVPAMFLAAQGVPNLVLVLLTLVGGIFAAASANVFNCVLDRDIDERMRRTRRRPLPRHAVSWRTATLFGAVLGALSLLWFGFFVNWLSALLALGANAFYVLIYTMILKRHTSQNIVWGGIAGCFPPLIGWTAVTGELALAPFVLFMVVFFWTPPHTWSLAMRYREDYAAADVPMLPVIMGPVGVTKRILIYSVLTVATSLALWPIADTGLLYPIVAGACGIALLVESVRLLGRARAGLSDALMKPMRLFHWSNSYLALIFVAAAVDPLLPF</sequence>
<organism evidence="16 17">
    <name type="scientific">Microlunatus soli</name>
    <dbReference type="NCBI Taxonomy" id="630515"/>
    <lineage>
        <taxon>Bacteria</taxon>
        <taxon>Bacillati</taxon>
        <taxon>Actinomycetota</taxon>
        <taxon>Actinomycetes</taxon>
        <taxon>Propionibacteriales</taxon>
        <taxon>Propionibacteriaceae</taxon>
        <taxon>Microlunatus</taxon>
    </lineage>
</organism>
<comment type="function">
    <text evidence="14">Converts heme B (protoheme IX) to heme O by substitution of the vinyl group on carbon 2 of heme B porphyrin ring with a hydroxyethyl farnesyl side group.</text>
</comment>
<feature type="transmembrane region" description="Helical" evidence="14">
    <location>
        <begin position="220"/>
        <end position="238"/>
    </location>
</feature>
<feature type="transmembrane region" description="Helical" evidence="14">
    <location>
        <begin position="292"/>
        <end position="312"/>
    </location>
</feature>
<evidence type="ECO:0000256" key="5">
    <source>
        <dbReference type="ARBA" id="ARBA00022679"/>
    </source>
</evidence>
<dbReference type="InterPro" id="IPR044878">
    <property type="entry name" value="UbiA_sf"/>
</dbReference>
<feature type="transmembrane region" description="Helical" evidence="14">
    <location>
        <begin position="333"/>
        <end position="350"/>
    </location>
</feature>
<dbReference type="AlphaFoldDB" id="A0A1H1P6U5"/>
<evidence type="ECO:0000256" key="7">
    <source>
        <dbReference type="ARBA" id="ARBA00022989"/>
    </source>
</evidence>
<feature type="transmembrane region" description="Helical" evidence="14">
    <location>
        <begin position="74"/>
        <end position="90"/>
    </location>
</feature>
<feature type="transmembrane region" description="Helical" evidence="14">
    <location>
        <begin position="195"/>
        <end position="214"/>
    </location>
</feature>
<evidence type="ECO:0000256" key="13">
    <source>
        <dbReference type="ARBA" id="ARBA00047690"/>
    </source>
</evidence>
<dbReference type="NCBIfam" id="NF003349">
    <property type="entry name" value="PRK04375.1-2"/>
    <property type="match status" value="1"/>
</dbReference>
<dbReference type="InterPro" id="IPR006369">
    <property type="entry name" value="Protohaem_IX_farnesylTrfase"/>
</dbReference>
<protein>
    <recommendedName>
        <fullName evidence="11 14">Protoheme IX farnesyltransferase</fullName>
        <ecNumber evidence="3 14">2.5.1.141</ecNumber>
    </recommendedName>
    <alternativeName>
        <fullName evidence="12 14">Heme B farnesyltransferase</fullName>
    </alternativeName>
    <alternativeName>
        <fullName evidence="10 14">Heme O synthase</fullName>
    </alternativeName>
</protein>
<dbReference type="Proteomes" id="UP000199103">
    <property type="component" value="Chromosome I"/>
</dbReference>
<comment type="subcellular location">
    <subcellularLocation>
        <location evidence="1 14">Cell membrane</location>
        <topology evidence="1 14">Multi-pass membrane protein</topology>
    </subcellularLocation>
</comment>
<keyword evidence="5 14" id="KW-0808">Transferase</keyword>
<dbReference type="FunFam" id="1.10.357.140:FF:000001">
    <property type="entry name" value="Protoheme IX farnesyltransferase"/>
    <property type="match status" value="1"/>
</dbReference>
<comment type="miscellaneous">
    <text evidence="14">Carbon 2 of the heme B porphyrin ring is defined according to the Fischer nomenclature.</text>
</comment>
<keyword evidence="7 14" id="KW-1133">Transmembrane helix</keyword>
<feature type="region of interest" description="Disordered" evidence="15">
    <location>
        <begin position="1"/>
        <end position="56"/>
    </location>
</feature>
<dbReference type="EC" id="2.5.1.141" evidence="3 14"/>
<evidence type="ECO:0000256" key="1">
    <source>
        <dbReference type="ARBA" id="ARBA00004651"/>
    </source>
</evidence>
<dbReference type="PANTHER" id="PTHR43448:SF7">
    <property type="entry name" value="4-HYDROXYBENZOATE SOLANESYLTRANSFERASE"/>
    <property type="match status" value="1"/>
</dbReference>
<keyword evidence="9 14" id="KW-0472">Membrane</keyword>
<dbReference type="GO" id="GO:0048034">
    <property type="term" value="P:heme O biosynthetic process"/>
    <property type="evidence" value="ECO:0007669"/>
    <property type="project" value="UniProtKB-UniRule"/>
</dbReference>
<comment type="pathway">
    <text evidence="2 14">Porphyrin-containing compound metabolism; heme O biosynthesis; heme O from protoheme: step 1/1.</text>
</comment>
<evidence type="ECO:0000256" key="10">
    <source>
        <dbReference type="ARBA" id="ARBA00030253"/>
    </source>
</evidence>
<dbReference type="InterPro" id="IPR000537">
    <property type="entry name" value="UbiA_prenyltransferase"/>
</dbReference>
<feature type="transmembrane region" description="Helical" evidence="14">
    <location>
        <begin position="269"/>
        <end position="286"/>
    </location>
</feature>
<dbReference type="Pfam" id="PF01040">
    <property type="entry name" value="UbiA"/>
    <property type="match status" value="1"/>
</dbReference>
<name>A0A1H1P6U5_9ACTN</name>
<evidence type="ECO:0000256" key="14">
    <source>
        <dbReference type="HAMAP-Rule" id="MF_00154"/>
    </source>
</evidence>
<evidence type="ECO:0000256" key="3">
    <source>
        <dbReference type="ARBA" id="ARBA00012292"/>
    </source>
</evidence>
<evidence type="ECO:0000256" key="2">
    <source>
        <dbReference type="ARBA" id="ARBA00004919"/>
    </source>
</evidence>
<keyword evidence="4 14" id="KW-1003">Cell membrane</keyword>
<dbReference type="GO" id="GO:0008495">
    <property type="term" value="F:protoheme IX farnesyltransferase activity"/>
    <property type="evidence" value="ECO:0007669"/>
    <property type="project" value="UniProtKB-UniRule"/>
</dbReference>
<dbReference type="EMBL" id="LT629772">
    <property type="protein sequence ID" value="SDS06369.1"/>
    <property type="molecule type" value="Genomic_DNA"/>
</dbReference>
<keyword evidence="6 14" id="KW-0812">Transmembrane</keyword>
<evidence type="ECO:0000256" key="8">
    <source>
        <dbReference type="ARBA" id="ARBA00023133"/>
    </source>
</evidence>
<proteinExistence type="inferred from homology"/>
<dbReference type="GO" id="GO:0005886">
    <property type="term" value="C:plasma membrane"/>
    <property type="evidence" value="ECO:0007669"/>
    <property type="project" value="UniProtKB-SubCell"/>
</dbReference>
<evidence type="ECO:0000256" key="6">
    <source>
        <dbReference type="ARBA" id="ARBA00022692"/>
    </source>
</evidence>
<dbReference type="CDD" id="cd13957">
    <property type="entry name" value="PT_UbiA_Cox10"/>
    <property type="match status" value="1"/>
</dbReference>